<evidence type="ECO:0000313" key="11">
    <source>
        <dbReference type="Proteomes" id="UP000242875"/>
    </source>
</evidence>
<feature type="transmembrane region" description="Helical" evidence="8">
    <location>
        <begin position="15"/>
        <end position="36"/>
    </location>
</feature>
<dbReference type="GO" id="GO:0005886">
    <property type="term" value="C:plasma membrane"/>
    <property type="evidence" value="ECO:0007669"/>
    <property type="project" value="TreeGrafter"/>
</dbReference>
<dbReference type="SUPFAM" id="SSF52343">
    <property type="entry name" value="Ferredoxin reductase-like, C-terminal NADP-linked domain"/>
    <property type="match status" value="1"/>
</dbReference>
<accession>A0A261XZM7</accession>
<keyword evidence="5" id="KW-0560">Oxidoreductase</keyword>
<keyword evidence="7 8" id="KW-0472">Membrane</keyword>
<keyword evidence="11" id="KW-1185">Reference proteome</keyword>
<evidence type="ECO:0000313" key="10">
    <source>
        <dbReference type="EMBL" id="OZJ03791.1"/>
    </source>
</evidence>
<dbReference type="InterPro" id="IPR050369">
    <property type="entry name" value="RBOH/FRE"/>
</dbReference>
<feature type="transmembrane region" description="Helical" evidence="8">
    <location>
        <begin position="90"/>
        <end position="109"/>
    </location>
</feature>
<dbReference type="Gene3D" id="2.40.30.10">
    <property type="entry name" value="Translation factors"/>
    <property type="match status" value="1"/>
</dbReference>
<evidence type="ECO:0000256" key="8">
    <source>
        <dbReference type="SAM" id="Phobius"/>
    </source>
</evidence>
<evidence type="ECO:0000256" key="2">
    <source>
        <dbReference type="ARBA" id="ARBA00022692"/>
    </source>
</evidence>
<dbReference type="EMBL" id="MVBO01000068">
    <property type="protein sequence ID" value="OZJ03791.1"/>
    <property type="molecule type" value="Genomic_DNA"/>
</dbReference>
<dbReference type="PROSITE" id="PS51384">
    <property type="entry name" value="FAD_FR"/>
    <property type="match status" value="1"/>
</dbReference>
<keyword evidence="4 8" id="KW-1133">Transmembrane helix</keyword>
<dbReference type="AlphaFoldDB" id="A0A261XZM7"/>
<dbReference type="InterPro" id="IPR000778">
    <property type="entry name" value="Cyt_b245_heavy_chain"/>
</dbReference>
<dbReference type="InterPro" id="IPR013121">
    <property type="entry name" value="Fe_red_NAD-bd_6"/>
</dbReference>
<dbReference type="OrthoDB" id="167398at2759"/>
<dbReference type="InterPro" id="IPR017938">
    <property type="entry name" value="Riboflavin_synthase-like_b-brl"/>
</dbReference>
<reference evidence="10 11" key="1">
    <citation type="journal article" date="2017" name="Mycologia">
        <title>Bifiguratus adelaidae, gen. et sp. nov., a new member of Mucoromycotina in endophytic and soil-dwelling habitats.</title>
        <authorList>
            <person name="Torres-Cruz T.J."/>
            <person name="Billingsley Tobias T.L."/>
            <person name="Almatruk M."/>
            <person name="Hesse C."/>
            <person name="Kuske C.R."/>
            <person name="Desiro A."/>
            <person name="Benucci G.M."/>
            <person name="Bonito G."/>
            <person name="Stajich J.E."/>
            <person name="Dunlap C."/>
            <person name="Arnold A.E."/>
            <person name="Porras-Alfaro A."/>
        </authorList>
    </citation>
    <scope>NUCLEOTIDE SEQUENCE [LARGE SCALE GENOMIC DNA]</scope>
    <source>
        <strain evidence="10 11">AZ0501</strain>
    </source>
</reference>
<dbReference type="InterPro" id="IPR013112">
    <property type="entry name" value="FAD-bd_8"/>
</dbReference>
<dbReference type="InterPro" id="IPR039261">
    <property type="entry name" value="FNR_nucleotide-bd"/>
</dbReference>
<dbReference type="CDD" id="cd06186">
    <property type="entry name" value="NOX_Duox_like_FAD_NADP"/>
    <property type="match status" value="1"/>
</dbReference>
<keyword evidence="6" id="KW-0813">Transport</keyword>
<dbReference type="PANTHER" id="PTHR11972">
    <property type="entry name" value="NADPH OXIDASE"/>
    <property type="match status" value="1"/>
</dbReference>
<dbReference type="PANTHER" id="PTHR11972:SF69">
    <property type="entry name" value="FERRIC REDUCTION OXIDASE 6-RELATED"/>
    <property type="match status" value="1"/>
</dbReference>
<gene>
    <name evidence="10" type="ORF">BZG36_03005</name>
</gene>
<comment type="subcellular location">
    <subcellularLocation>
        <location evidence="1">Membrane</location>
        <topology evidence="1">Multi-pass membrane protein</topology>
    </subcellularLocation>
</comment>
<proteinExistence type="predicted"/>
<keyword evidence="3" id="KW-0249">Electron transport</keyword>
<dbReference type="InterPro" id="IPR017927">
    <property type="entry name" value="FAD-bd_FR_type"/>
</dbReference>
<comment type="caution">
    <text evidence="10">The sequence shown here is derived from an EMBL/GenBank/DDBJ whole genome shotgun (WGS) entry which is preliminary data.</text>
</comment>
<dbReference type="Pfam" id="PF08022">
    <property type="entry name" value="FAD_binding_8"/>
    <property type="match status" value="1"/>
</dbReference>
<dbReference type="Pfam" id="PF01794">
    <property type="entry name" value="Ferric_reduct"/>
    <property type="match status" value="1"/>
</dbReference>
<organism evidence="10 11">
    <name type="scientific">Bifiguratus adelaidae</name>
    <dbReference type="NCBI Taxonomy" id="1938954"/>
    <lineage>
        <taxon>Eukaryota</taxon>
        <taxon>Fungi</taxon>
        <taxon>Fungi incertae sedis</taxon>
        <taxon>Mucoromycota</taxon>
        <taxon>Mucoromycotina</taxon>
        <taxon>Endogonomycetes</taxon>
        <taxon>Endogonales</taxon>
        <taxon>Endogonales incertae sedis</taxon>
        <taxon>Bifiguratus</taxon>
    </lineage>
</organism>
<dbReference type="SFLD" id="SFLDG01168">
    <property type="entry name" value="Ferric_reductase_subgroup_(FRE"/>
    <property type="match status" value="1"/>
</dbReference>
<keyword evidence="6" id="KW-0406">Ion transport</keyword>
<keyword evidence="2 8" id="KW-0812">Transmembrane</keyword>
<dbReference type="Proteomes" id="UP000242875">
    <property type="component" value="Unassembled WGS sequence"/>
</dbReference>
<dbReference type="Pfam" id="PF08030">
    <property type="entry name" value="NAD_binding_6"/>
    <property type="match status" value="1"/>
</dbReference>
<evidence type="ECO:0000259" key="9">
    <source>
        <dbReference type="PROSITE" id="PS51384"/>
    </source>
</evidence>
<evidence type="ECO:0000256" key="7">
    <source>
        <dbReference type="ARBA" id="ARBA00023136"/>
    </source>
</evidence>
<dbReference type="SUPFAM" id="SSF63380">
    <property type="entry name" value="Riboflavin synthase domain-like"/>
    <property type="match status" value="1"/>
</dbReference>
<evidence type="ECO:0000256" key="5">
    <source>
        <dbReference type="ARBA" id="ARBA00023002"/>
    </source>
</evidence>
<evidence type="ECO:0000256" key="6">
    <source>
        <dbReference type="ARBA" id="ARBA00023065"/>
    </source>
</evidence>
<protein>
    <recommendedName>
        <fullName evidence="9">FAD-binding FR-type domain-containing protein</fullName>
    </recommendedName>
</protein>
<name>A0A261XZM7_9FUNG</name>
<dbReference type="Gene3D" id="3.40.50.80">
    <property type="entry name" value="Nucleotide-binding domain of ferredoxin-NADP reductase (FNR) module"/>
    <property type="match status" value="1"/>
</dbReference>
<dbReference type="PRINTS" id="PR00466">
    <property type="entry name" value="GP91PHOX"/>
</dbReference>
<dbReference type="GO" id="GO:0016175">
    <property type="term" value="F:superoxide-generating NAD(P)H oxidase activity"/>
    <property type="evidence" value="ECO:0007669"/>
    <property type="project" value="TreeGrafter"/>
</dbReference>
<feature type="domain" description="FAD-binding FR-type" evidence="9">
    <location>
        <begin position="276"/>
        <end position="410"/>
    </location>
</feature>
<dbReference type="GO" id="GO:0006811">
    <property type="term" value="P:monoatomic ion transport"/>
    <property type="evidence" value="ECO:0007669"/>
    <property type="project" value="UniProtKB-KW"/>
</dbReference>
<feature type="transmembrane region" description="Helical" evidence="8">
    <location>
        <begin position="203"/>
        <end position="221"/>
    </location>
</feature>
<evidence type="ECO:0000256" key="4">
    <source>
        <dbReference type="ARBA" id="ARBA00022989"/>
    </source>
</evidence>
<sequence>MAVAVVGTNTNFQAAYVYAAVVWGALLIRAIVHQLSRVQTFLRRQRYFHQGSTRHGKRKRSAFASVFARSLNALEYSPNIPMHTFTIRSATLMVIIVALNIVAMLFAPFSYAWSPYTLPTFATVTKRCAFLATTNFSLIIAFATRNSIFVKLIGVPFERMLPYHRNLAKIAAVEGILHAAYEIAHEYADSFSVRDALFGDVEYGSGAVTVLCMVVIYCTSFELVRRKYFELFYVCHIVGFLAMVVAGSLHELWVIAFFAPSLALWVGDRMMRFYKSHFGRTRVVSVSKATDNVLKIDFSMPGLANAYKPGQYVFVNVKDETSLHWTRWHPFTISMIESRPGSLLDKHKQKMDTGSESMYPHMPEDTYMVASIYIKSIGDTTTTFHRLLATAVLQDVKIKIDGPLGMPTVDFQDYSTVILMACGIGITPGISILQNLVERKLSGNRAVLTDTIHLVWVIRKQTDCELFWNTLEKTADQLTQARHVHPLTLHLDCYVTQSSDYTNLLEKTVRHANFTLHHGRPDIPQLIHKLKETYVDEDIGLHTCGPRTFMRQVRNHAVMMKGSKGVWEVSDETFEF</sequence>
<evidence type="ECO:0000256" key="3">
    <source>
        <dbReference type="ARBA" id="ARBA00022982"/>
    </source>
</evidence>
<dbReference type="SFLD" id="SFLDS00052">
    <property type="entry name" value="Ferric_Reductase_Domain"/>
    <property type="match status" value="1"/>
</dbReference>
<evidence type="ECO:0000256" key="1">
    <source>
        <dbReference type="ARBA" id="ARBA00004141"/>
    </source>
</evidence>
<feature type="transmembrane region" description="Helical" evidence="8">
    <location>
        <begin position="228"/>
        <end position="246"/>
    </location>
</feature>
<dbReference type="InterPro" id="IPR013130">
    <property type="entry name" value="Fe3_Rdtase_TM_dom"/>
</dbReference>